<accession>A0AAF0CPJ8</accession>
<name>A0AAF0CPJ8_9BACT</name>
<sequence length="243" mass="26868">MTDSTSLPVEIQRYLAATADPLPDDTPIERLRFVALDCETTGTDATKDAIISMGAIAVIDGEIRLEEEFEALLKIRHNTSSVVVHGITAEEAARKGVYVEEALTRFLDYLGNAVIVGHHIGFDVEVIQRACLRNFGIELNNRWIDTMELTLHLDDVGAIEAMRRSVGGTASPFQDFSLDGLCRRFRIAPHDRHTAAGDAFITAQIFLKLLRLAQRHDRTTLGALAERWVDPRDTEEAGGGSQK</sequence>
<dbReference type="CDD" id="cd06127">
    <property type="entry name" value="DEDDh"/>
    <property type="match status" value="1"/>
</dbReference>
<dbReference type="SUPFAM" id="SSF53098">
    <property type="entry name" value="Ribonuclease H-like"/>
    <property type="match status" value="1"/>
</dbReference>
<dbReference type="GO" id="GO:0006259">
    <property type="term" value="P:DNA metabolic process"/>
    <property type="evidence" value="ECO:0007669"/>
    <property type="project" value="UniProtKB-ARBA"/>
</dbReference>
<protein>
    <submittedName>
        <fullName evidence="5">3'-5' exonuclease</fullName>
    </submittedName>
</protein>
<reference evidence="5" key="1">
    <citation type="submission" date="2023-03" db="EMBL/GenBank/DDBJ databases">
        <title>Lomoglobus Profundus gen. nov., sp. nov., a novel member of the phylum Verrucomicrobia, isolated from deep-marine sediment of South China Sea.</title>
        <authorList>
            <person name="Ahmad T."/>
            <person name="Ishaq S.E."/>
            <person name="Wang F."/>
        </authorList>
    </citation>
    <scope>NUCLEOTIDE SEQUENCE</scope>
    <source>
        <strain evidence="5">LMO-M01</strain>
    </source>
</reference>
<keyword evidence="3 5" id="KW-0269">Exonuclease</keyword>
<evidence type="ECO:0000259" key="4">
    <source>
        <dbReference type="SMART" id="SM00479"/>
    </source>
</evidence>
<dbReference type="InterPro" id="IPR012337">
    <property type="entry name" value="RNaseH-like_sf"/>
</dbReference>
<dbReference type="KEGG" id="slom:PXH66_22505"/>
<dbReference type="Proteomes" id="UP001218638">
    <property type="component" value="Chromosome"/>
</dbReference>
<organism evidence="5 6">
    <name type="scientific">Synoicihabitans lomoniglobus</name>
    <dbReference type="NCBI Taxonomy" id="2909285"/>
    <lineage>
        <taxon>Bacteria</taxon>
        <taxon>Pseudomonadati</taxon>
        <taxon>Verrucomicrobiota</taxon>
        <taxon>Opitutia</taxon>
        <taxon>Opitutales</taxon>
        <taxon>Opitutaceae</taxon>
        <taxon>Synoicihabitans</taxon>
    </lineage>
</organism>
<dbReference type="PANTHER" id="PTHR30231">
    <property type="entry name" value="DNA POLYMERASE III SUBUNIT EPSILON"/>
    <property type="match status" value="1"/>
</dbReference>
<keyword evidence="2" id="KW-0378">Hydrolase</keyword>
<evidence type="ECO:0000313" key="6">
    <source>
        <dbReference type="Proteomes" id="UP001218638"/>
    </source>
</evidence>
<dbReference type="InterPro" id="IPR013520">
    <property type="entry name" value="Ribonucl_H"/>
</dbReference>
<evidence type="ECO:0000256" key="2">
    <source>
        <dbReference type="ARBA" id="ARBA00022801"/>
    </source>
</evidence>
<feature type="domain" description="Exonuclease" evidence="4">
    <location>
        <begin position="32"/>
        <end position="215"/>
    </location>
</feature>
<gene>
    <name evidence="5" type="ORF">PXH66_22505</name>
</gene>
<keyword evidence="1" id="KW-0540">Nuclease</keyword>
<dbReference type="Gene3D" id="3.30.420.10">
    <property type="entry name" value="Ribonuclease H-like superfamily/Ribonuclease H"/>
    <property type="match status" value="1"/>
</dbReference>
<dbReference type="InterPro" id="IPR036397">
    <property type="entry name" value="RNaseH_sf"/>
</dbReference>
<dbReference type="GO" id="GO:0003676">
    <property type="term" value="F:nucleic acid binding"/>
    <property type="evidence" value="ECO:0007669"/>
    <property type="project" value="InterPro"/>
</dbReference>
<dbReference type="RefSeq" id="WP_330929505.1">
    <property type="nucleotide sequence ID" value="NZ_CP119075.1"/>
</dbReference>
<evidence type="ECO:0000256" key="1">
    <source>
        <dbReference type="ARBA" id="ARBA00022722"/>
    </source>
</evidence>
<keyword evidence="6" id="KW-1185">Reference proteome</keyword>
<dbReference type="SMART" id="SM00479">
    <property type="entry name" value="EXOIII"/>
    <property type="match status" value="1"/>
</dbReference>
<evidence type="ECO:0000256" key="3">
    <source>
        <dbReference type="ARBA" id="ARBA00022839"/>
    </source>
</evidence>
<dbReference type="AlphaFoldDB" id="A0AAF0CPJ8"/>
<dbReference type="EMBL" id="CP119075">
    <property type="protein sequence ID" value="WED65119.1"/>
    <property type="molecule type" value="Genomic_DNA"/>
</dbReference>
<evidence type="ECO:0000313" key="5">
    <source>
        <dbReference type="EMBL" id="WED65119.1"/>
    </source>
</evidence>
<dbReference type="GO" id="GO:0005829">
    <property type="term" value="C:cytosol"/>
    <property type="evidence" value="ECO:0007669"/>
    <property type="project" value="TreeGrafter"/>
</dbReference>
<dbReference type="PANTHER" id="PTHR30231:SF4">
    <property type="entry name" value="PROTEIN NEN2"/>
    <property type="match status" value="1"/>
</dbReference>
<proteinExistence type="predicted"/>
<dbReference type="GO" id="GO:0008408">
    <property type="term" value="F:3'-5' exonuclease activity"/>
    <property type="evidence" value="ECO:0007669"/>
    <property type="project" value="TreeGrafter"/>
</dbReference>
<dbReference type="Pfam" id="PF00929">
    <property type="entry name" value="RNase_T"/>
    <property type="match status" value="1"/>
</dbReference>